<reference evidence="1" key="1">
    <citation type="journal article" date="2021" name="New Phytol.">
        <title>Evolutionary innovations through gain and loss of genes in the ectomycorrhizal Boletales.</title>
        <authorList>
            <person name="Wu G."/>
            <person name="Miyauchi S."/>
            <person name="Morin E."/>
            <person name="Kuo A."/>
            <person name="Drula E."/>
            <person name="Varga T."/>
            <person name="Kohler A."/>
            <person name="Feng B."/>
            <person name="Cao Y."/>
            <person name="Lipzen A."/>
            <person name="Daum C."/>
            <person name="Hundley H."/>
            <person name="Pangilinan J."/>
            <person name="Johnson J."/>
            <person name="Barry K."/>
            <person name="LaButti K."/>
            <person name="Ng V."/>
            <person name="Ahrendt S."/>
            <person name="Min B."/>
            <person name="Choi I.G."/>
            <person name="Park H."/>
            <person name="Plett J.M."/>
            <person name="Magnuson J."/>
            <person name="Spatafora J.W."/>
            <person name="Nagy L.G."/>
            <person name="Henrissat B."/>
            <person name="Grigoriev I.V."/>
            <person name="Yang Z.L."/>
            <person name="Xu J."/>
            <person name="Martin F.M."/>
        </authorList>
    </citation>
    <scope>NUCLEOTIDE SEQUENCE</scope>
    <source>
        <strain evidence="1">KUC20120723A-06</strain>
    </source>
</reference>
<dbReference type="Proteomes" id="UP000790709">
    <property type="component" value="Unassembled WGS sequence"/>
</dbReference>
<evidence type="ECO:0000313" key="1">
    <source>
        <dbReference type="EMBL" id="KAH7921527.1"/>
    </source>
</evidence>
<sequence>MFSKEKRQLKNKIFARNLRVRRKVYITTLGGNVAECDHLISAMRTELGSSQSQSETSPSARRSTTSSTVSMAAAWRFLTPRRCPRSLPPCPPLPPRRQIQLARRRRHHRTIPTKTSSRLGSRAPFLCGLGSGITRVHDTRPAPRGPSREGDCTWRWRCELDDLEGPRHQPSAGEPGGEGEVGVAGEYQP</sequence>
<evidence type="ECO:0000313" key="2">
    <source>
        <dbReference type="Proteomes" id="UP000790709"/>
    </source>
</evidence>
<comment type="caution">
    <text evidence="1">The sequence shown here is derived from an EMBL/GenBank/DDBJ whole genome shotgun (WGS) entry which is preliminary data.</text>
</comment>
<accession>A0ACB8B9T3</accession>
<dbReference type="EMBL" id="MU266522">
    <property type="protein sequence ID" value="KAH7921527.1"/>
    <property type="molecule type" value="Genomic_DNA"/>
</dbReference>
<name>A0ACB8B9T3_9AGAM</name>
<proteinExistence type="predicted"/>
<keyword evidence="2" id="KW-1185">Reference proteome</keyword>
<organism evidence="1 2">
    <name type="scientific">Leucogyrophana mollusca</name>
    <dbReference type="NCBI Taxonomy" id="85980"/>
    <lineage>
        <taxon>Eukaryota</taxon>
        <taxon>Fungi</taxon>
        <taxon>Dikarya</taxon>
        <taxon>Basidiomycota</taxon>
        <taxon>Agaricomycotina</taxon>
        <taxon>Agaricomycetes</taxon>
        <taxon>Agaricomycetidae</taxon>
        <taxon>Boletales</taxon>
        <taxon>Boletales incertae sedis</taxon>
        <taxon>Leucogyrophana</taxon>
    </lineage>
</organism>
<gene>
    <name evidence="1" type="ORF">BV22DRAFT_724492</name>
</gene>
<protein>
    <submittedName>
        <fullName evidence="1">Uncharacterized protein</fullName>
    </submittedName>
</protein>